<feature type="region of interest" description="Disordered" evidence="4">
    <location>
        <begin position="103"/>
        <end position="251"/>
    </location>
</feature>
<evidence type="ECO:0000256" key="2">
    <source>
        <dbReference type="ARBA" id="ARBA00023015"/>
    </source>
</evidence>
<sequence>MVHIPSGVRSTQTNISVKARDLAFEKSLGYFGKGSGVQMDGQTLKIYDCHPRTLSSALPGPIALGSSIPFALCGSKVLFILEDLILTGYCNRTAVGPQSLRGIPNGYSSQQQIPQNRSVSGRLPPTGKMASNGASWAFGGGVPMGSTGLGNPRPNNGPTTSFAQTVGGSSQPATPLDINEFPSLSNNQPQPSQSTWAASGNRNLGPSGSMRMQQPSLSSQQQLNAQQQTQQQQDDLFNSSSQLPSSQGGFIFGAQNAVGQSSQSSIVDEFPPLNRNANGDIGQDRNSSLMQNVGFGAPSNGVGFGSANPPQANRTNGLLNALSESSRAPPGNRIASPGSLSGVSSSRSPIEGGRLGLSGVGEDASNFSNARYDALMLRDEGTPHPTMSAGANSRLDGAQHQLDGAVPRSQTVDSGAEPSRSNGEDSGPVVLDPLANMGEIDKWGLKGFSFMMNNYPDYAGLVSGVNIGNLGFDLSSSEPFSTQLYSLWDNEPSRPTIPRFSIPECYRVLNVAKVDTKIQNFNDEALIFMFYSNPGHEDQVRAAQELHNRNWRYHKKLQQWLTKDDMMVPQTLGNGTERGYYIFFDIKQWSRERRELTLVYDDLENLPNNGVRGPLT</sequence>
<feature type="compositionally biased region" description="Polar residues" evidence="4">
    <location>
        <begin position="234"/>
        <end position="248"/>
    </location>
</feature>
<keyword evidence="2" id="KW-0805">Transcription regulation</keyword>
<dbReference type="GeneID" id="41981721"/>
<feature type="compositionally biased region" description="Low complexity" evidence="4">
    <location>
        <begin position="213"/>
        <end position="233"/>
    </location>
</feature>
<dbReference type="Pfam" id="PF04153">
    <property type="entry name" value="NOT2_3_5_C"/>
    <property type="match status" value="1"/>
</dbReference>
<dbReference type="Proteomes" id="UP000431533">
    <property type="component" value="Unassembled WGS sequence"/>
</dbReference>
<dbReference type="RefSeq" id="XP_031008296.1">
    <property type="nucleotide sequence ID" value="XM_031146505.1"/>
</dbReference>
<dbReference type="Gene3D" id="2.30.30.1020">
    <property type="entry name" value="CCR4-NOT complex subunit 2/3/5, C-terminal domain"/>
    <property type="match status" value="1"/>
</dbReference>
<feature type="domain" description="NOT2/NOT3/NOT5 C-terminal" evidence="5">
    <location>
        <begin position="483"/>
        <end position="603"/>
    </location>
</feature>
<feature type="region of interest" description="Disordered" evidence="4">
    <location>
        <begin position="407"/>
        <end position="430"/>
    </location>
</feature>
<comment type="similarity">
    <text evidence="1">Belongs to the CNOT2/3/5 family.</text>
</comment>
<keyword evidence="3" id="KW-0804">Transcription</keyword>
<dbReference type="PANTHER" id="PTHR23326">
    <property type="entry name" value="CCR4 NOT-RELATED"/>
    <property type="match status" value="1"/>
</dbReference>
<evidence type="ECO:0000256" key="4">
    <source>
        <dbReference type="SAM" id="MobiDB-lite"/>
    </source>
</evidence>
<evidence type="ECO:0000256" key="1">
    <source>
        <dbReference type="ARBA" id="ARBA00007682"/>
    </source>
</evidence>
<dbReference type="InterPro" id="IPR040168">
    <property type="entry name" value="Not2/3/5"/>
</dbReference>
<evidence type="ECO:0000313" key="6">
    <source>
        <dbReference type="EMBL" id="TVY29509.1"/>
    </source>
</evidence>
<dbReference type="GO" id="GO:0030015">
    <property type="term" value="C:CCR4-NOT core complex"/>
    <property type="evidence" value="ECO:0007669"/>
    <property type="project" value="InterPro"/>
</dbReference>
<evidence type="ECO:0000256" key="3">
    <source>
        <dbReference type="ARBA" id="ARBA00023163"/>
    </source>
</evidence>
<dbReference type="AlphaFoldDB" id="A0A8H8R6S5"/>
<feature type="compositionally biased region" description="Polar residues" evidence="4">
    <location>
        <begin position="106"/>
        <end position="119"/>
    </location>
</feature>
<dbReference type="InterPro" id="IPR038635">
    <property type="entry name" value="CCR4-NOT_su2/3/5_C_sf"/>
</dbReference>
<dbReference type="EMBL" id="QGMH01000017">
    <property type="protein sequence ID" value="TVY29509.1"/>
    <property type="molecule type" value="Genomic_DNA"/>
</dbReference>
<accession>A0A8H8R6S5</accession>
<evidence type="ECO:0000313" key="7">
    <source>
        <dbReference type="Proteomes" id="UP000431533"/>
    </source>
</evidence>
<protein>
    <submittedName>
        <fullName evidence="6">General negative regulator of transcription subunit</fullName>
    </submittedName>
</protein>
<proteinExistence type="inferred from homology"/>
<name>A0A8H8R6S5_9HELO</name>
<dbReference type="OrthoDB" id="258627at2759"/>
<feature type="compositionally biased region" description="Low complexity" evidence="4">
    <location>
        <begin position="182"/>
        <end position="194"/>
    </location>
</feature>
<feature type="region of interest" description="Disordered" evidence="4">
    <location>
        <begin position="322"/>
        <end position="349"/>
    </location>
</feature>
<reference evidence="6 7" key="1">
    <citation type="submission" date="2018-05" db="EMBL/GenBank/DDBJ databases">
        <title>Genome sequencing and assembly of the regulated plant pathogen Lachnellula willkommii and related sister species for the development of diagnostic species identification markers.</title>
        <authorList>
            <person name="Giroux E."/>
            <person name="Bilodeau G."/>
        </authorList>
    </citation>
    <scope>NUCLEOTIDE SEQUENCE [LARGE SCALE GENOMIC DNA]</scope>
    <source>
        <strain evidence="6 7">CBS 185.66</strain>
    </source>
</reference>
<feature type="compositionally biased region" description="Polar residues" evidence="4">
    <location>
        <begin position="153"/>
        <end position="173"/>
    </location>
</feature>
<organism evidence="6 7">
    <name type="scientific">Lachnellula hyalina</name>
    <dbReference type="NCBI Taxonomy" id="1316788"/>
    <lineage>
        <taxon>Eukaryota</taxon>
        <taxon>Fungi</taxon>
        <taxon>Dikarya</taxon>
        <taxon>Ascomycota</taxon>
        <taxon>Pezizomycotina</taxon>
        <taxon>Leotiomycetes</taxon>
        <taxon>Helotiales</taxon>
        <taxon>Lachnaceae</taxon>
        <taxon>Lachnellula</taxon>
    </lineage>
</organism>
<feature type="compositionally biased region" description="Low complexity" evidence="4">
    <location>
        <begin position="336"/>
        <end position="349"/>
    </location>
</feature>
<dbReference type="InterPro" id="IPR007282">
    <property type="entry name" value="NOT2/3/5_C"/>
</dbReference>
<gene>
    <name evidence="6" type="primary">not2</name>
    <name evidence="6" type="ORF">LHYA1_G001523</name>
</gene>
<dbReference type="GO" id="GO:0006355">
    <property type="term" value="P:regulation of DNA-templated transcription"/>
    <property type="evidence" value="ECO:0007669"/>
    <property type="project" value="InterPro"/>
</dbReference>
<feature type="compositionally biased region" description="Polar residues" evidence="4">
    <location>
        <begin position="195"/>
        <end position="212"/>
    </location>
</feature>
<keyword evidence="7" id="KW-1185">Reference proteome</keyword>
<dbReference type="GO" id="GO:0000289">
    <property type="term" value="P:nuclear-transcribed mRNA poly(A) tail shortening"/>
    <property type="evidence" value="ECO:0007669"/>
    <property type="project" value="UniProtKB-ARBA"/>
</dbReference>
<evidence type="ECO:0000259" key="5">
    <source>
        <dbReference type="Pfam" id="PF04153"/>
    </source>
</evidence>
<comment type="caution">
    <text evidence="6">The sequence shown here is derived from an EMBL/GenBank/DDBJ whole genome shotgun (WGS) entry which is preliminary data.</text>
</comment>